<feature type="domain" description="RNA polymerase sigma-70" evidence="5">
    <location>
        <begin position="70"/>
        <end position="83"/>
    </location>
</feature>
<keyword evidence="7" id="KW-1185">Reference proteome</keyword>
<dbReference type="InterPro" id="IPR009042">
    <property type="entry name" value="RNA_pol_sigma70_r1_2"/>
</dbReference>
<keyword evidence="2" id="KW-0731">Sigma factor</keyword>
<gene>
    <name evidence="6" type="ORF">B0H50_12129</name>
</gene>
<evidence type="ECO:0000256" key="1">
    <source>
        <dbReference type="ARBA" id="ARBA00023015"/>
    </source>
</evidence>
<evidence type="ECO:0000259" key="5">
    <source>
        <dbReference type="PROSITE" id="PS00715"/>
    </source>
</evidence>
<dbReference type="InterPro" id="IPR007627">
    <property type="entry name" value="RNA_pol_sigma70_r2"/>
</dbReference>
<keyword evidence="1" id="KW-0805">Transcription regulation</keyword>
<dbReference type="CDD" id="cd06171">
    <property type="entry name" value="Sigma70_r4"/>
    <property type="match status" value="1"/>
</dbReference>
<keyword evidence="4" id="KW-0804">Transcription</keyword>
<organism evidence="6 7">
    <name type="scientific">Hallerella porci</name>
    <dbReference type="NCBI Taxonomy" id="1945871"/>
    <lineage>
        <taxon>Bacteria</taxon>
        <taxon>Pseudomonadati</taxon>
        <taxon>Fibrobacterota</taxon>
        <taxon>Fibrobacteria</taxon>
        <taxon>Fibrobacterales</taxon>
        <taxon>Fibrobacteraceae</taxon>
        <taxon>Hallerella</taxon>
    </lineage>
</organism>
<dbReference type="SUPFAM" id="SSF88659">
    <property type="entry name" value="Sigma3 and sigma4 domains of RNA polymerase sigma factors"/>
    <property type="match status" value="1"/>
</dbReference>
<evidence type="ECO:0000256" key="3">
    <source>
        <dbReference type="ARBA" id="ARBA00023125"/>
    </source>
</evidence>
<dbReference type="NCBIfam" id="TIGR02937">
    <property type="entry name" value="sigma70-ECF"/>
    <property type="match status" value="1"/>
</dbReference>
<dbReference type="InterPro" id="IPR050239">
    <property type="entry name" value="Sigma-70_RNA_pol_init_factors"/>
</dbReference>
<dbReference type="InterPro" id="IPR014284">
    <property type="entry name" value="RNA_pol_sigma-70_dom"/>
</dbReference>
<keyword evidence="3" id="KW-0238">DNA-binding</keyword>
<dbReference type="Proteomes" id="UP000245523">
    <property type="component" value="Unassembled WGS sequence"/>
</dbReference>
<sequence>MHIDSTDVTLKRYLDDIRKTAPLSRDEEQILFQKAKEGDKIARQRLISANMRFVLKVAIQYRGCPIPLPDLVSEGAMGLVRAIESFEHTRGLKFISYGVWWIKAYITRAINEQGNLIRLPANQHLRVRKALHEQSRGKEISEDIRELIQIGQRGVSFDSPLKTDSKATYGEVLADGHAINPESDSEIQSVENLSKELMEQLPEREAKVIEGIFGINLEAPQTLREVGESMNISHERVRQLRDQALRRIRKYNSREFLQEKKDAFLAAINKT</sequence>
<dbReference type="InterPro" id="IPR007630">
    <property type="entry name" value="RNA_pol_sigma70_r4"/>
</dbReference>
<proteinExistence type="predicted"/>
<dbReference type="PRINTS" id="PR00046">
    <property type="entry name" value="SIGMA70FCT"/>
</dbReference>
<dbReference type="InterPro" id="IPR036388">
    <property type="entry name" value="WH-like_DNA-bd_sf"/>
</dbReference>
<dbReference type="InterPro" id="IPR000943">
    <property type="entry name" value="RNA_pol_sigma70"/>
</dbReference>
<dbReference type="PROSITE" id="PS00715">
    <property type="entry name" value="SIGMA70_1"/>
    <property type="match status" value="1"/>
</dbReference>
<dbReference type="Gene3D" id="1.10.601.10">
    <property type="entry name" value="RNA Polymerase Primary Sigma Factor"/>
    <property type="match status" value="1"/>
</dbReference>
<dbReference type="Pfam" id="PF00140">
    <property type="entry name" value="Sigma70_r1_2"/>
    <property type="match status" value="1"/>
</dbReference>
<accession>A0ABX5LNF6</accession>
<dbReference type="EMBL" id="QGHD01000021">
    <property type="protein sequence ID" value="PWK94497.1"/>
    <property type="molecule type" value="Genomic_DNA"/>
</dbReference>
<evidence type="ECO:0000313" key="6">
    <source>
        <dbReference type="EMBL" id="PWK94497.1"/>
    </source>
</evidence>
<evidence type="ECO:0000256" key="2">
    <source>
        <dbReference type="ARBA" id="ARBA00023082"/>
    </source>
</evidence>
<dbReference type="SUPFAM" id="SSF88946">
    <property type="entry name" value="Sigma2 domain of RNA polymerase sigma factors"/>
    <property type="match status" value="1"/>
</dbReference>
<evidence type="ECO:0000313" key="7">
    <source>
        <dbReference type="Proteomes" id="UP000245523"/>
    </source>
</evidence>
<dbReference type="PANTHER" id="PTHR30603:SF47">
    <property type="entry name" value="RNA POLYMERASE SIGMA FACTOR SIGD, CHLOROPLASTIC"/>
    <property type="match status" value="1"/>
</dbReference>
<dbReference type="PIRSF" id="PIRSF000770">
    <property type="entry name" value="RNA_pol_sigma-SigE/K"/>
    <property type="match status" value="1"/>
</dbReference>
<dbReference type="RefSeq" id="WP_106199283.1">
    <property type="nucleotide sequence ID" value="NZ_JAXEIU010000058.1"/>
</dbReference>
<protein>
    <submittedName>
        <fullName evidence="6">RNA polymerase primary sigma factor</fullName>
    </submittedName>
</protein>
<dbReference type="Gene3D" id="1.10.10.10">
    <property type="entry name" value="Winged helix-like DNA-binding domain superfamily/Winged helix DNA-binding domain"/>
    <property type="match status" value="1"/>
</dbReference>
<reference evidence="6 7" key="1">
    <citation type="submission" date="2018-05" db="EMBL/GenBank/DDBJ databases">
        <title>Animal gut microbial communities from fecal samples from Wisconsin, USA.</title>
        <authorList>
            <person name="Neumann A."/>
        </authorList>
    </citation>
    <scope>NUCLEOTIDE SEQUENCE [LARGE SCALE GENOMIC DNA]</scope>
    <source>
        <strain evidence="6 7">UWS4</strain>
    </source>
</reference>
<dbReference type="Pfam" id="PF04542">
    <property type="entry name" value="Sigma70_r2"/>
    <property type="match status" value="1"/>
</dbReference>
<dbReference type="InterPro" id="IPR013324">
    <property type="entry name" value="RNA_pol_sigma_r3/r4-like"/>
</dbReference>
<comment type="caution">
    <text evidence="6">The sequence shown here is derived from an EMBL/GenBank/DDBJ whole genome shotgun (WGS) entry which is preliminary data.</text>
</comment>
<evidence type="ECO:0000256" key="4">
    <source>
        <dbReference type="ARBA" id="ARBA00023163"/>
    </source>
</evidence>
<name>A0ABX5LNF6_9BACT</name>
<dbReference type="PANTHER" id="PTHR30603">
    <property type="entry name" value="RNA POLYMERASE SIGMA FACTOR RPO"/>
    <property type="match status" value="1"/>
</dbReference>
<dbReference type="InterPro" id="IPR013325">
    <property type="entry name" value="RNA_pol_sigma_r2"/>
</dbReference>
<dbReference type="Pfam" id="PF04545">
    <property type="entry name" value="Sigma70_r4"/>
    <property type="match status" value="1"/>
</dbReference>